<evidence type="ECO:0000313" key="3">
    <source>
        <dbReference type="Proteomes" id="UP000290407"/>
    </source>
</evidence>
<evidence type="ECO:0000256" key="1">
    <source>
        <dbReference type="SAM" id="MobiDB-lite"/>
    </source>
</evidence>
<protein>
    <submittedName>
        <fullName evidence="2">Uncharacterized protein</fullName>
    </submittedName>
</protein>
<dbReference type="AlphaFoldDB" id="A0A4Q2UMZ6"/>
<dbReference type="EMBL" id="SBLB01000001">
    <property type="protein sequence ID" value="RYC70686.1"/>
    <property type="molecule type" value="Genomic_DNA"/>
</dbReference>
<name>A0A4Q2UMZ6_9BACT</name>
<sequence>MENEVVIHPDSLRACAYEVLNALYGSGPVDDSNITIYQIEPELIAQQTALRVKDDARTLQLGQQIAPWRITTRTVTLSGDECASCDTNVRSAPIPTFLSWNGTPYITNVSCCGASLVPVAQRWQLPVVSRRNNVSTYCVEGNSLFVYTTTQLVAVDELSVTGAMENPWEGLDRNDPAYWEGPWQWENNRAVIKERAEMRLRGGNVATWQRADKKNEGTETPINQP</sequence>
<reference evidence="2 3" key="1">
    <citation type="submission" date="2019-01" db="EMBL/GenBank/DDBJ databases">
        <title>Spirosoma flava sp. nov., a propanil-degrading bacterium isolated from herbicide-contaminated soil.</title>
        <authorList>
            <person name="Zhang L."/>
            <person name="Jiang J.-D."/>
        </authorList>
    </citation>
    <scope>NUCLEOTIDE SEQUENCE [LARGE SCALE GENOMIC DNA]</scope>
    <source>
        <strain evidence="2 3">TY50</strain>
    </source>
</reference>
<organism evidence="2 3">
    <name type="scientific">Spirosoma sordidisoli</name>
    <dbReference type="NCBI Taxonomy" id="2502893"/>
    <lineage>
        <taxon>Bacteria</taxon>
        <taxon>Pseudomonadati</taxon>
        <taxon>Bacteroidota</taxon>
        <taxon>Cytophagia</taxon>
        <taxon>Cytophagales</taxon>
        <taxon>Cytophagaceae</taxon>
        <taxon>Spirosoma</taxon>
    </lineage>
</organism>
<keyword evidence="3" id="KW-1185">Reference proteome</keyword>
<comment type="caution">
    <text evidence="2">The sequence shown here is derived from an EMBL/GenBank/DDBJ whole genome shotgun (WGS) entry which is preliminary data.</text>
</comment>
<dbReference type="RefSeq" id="WP_129598858.1">
    <property type="nucleotide sequence ID" value="NZ_SBLB01000001.1"/>
</dbReference>
<dbReference type="Proteomes" id="UP000290407">
    <property type="component" value="Unassembled WGS sequence"/>
</dbReference>
<accession>A0A4Q2UMZ6</accession>
<evidence type="ECO:0000313" key="2">
    <source>
        <dbReference type="EMBL" id="RYC70686.1"/>
    </source>
</evidence>
<proteinExistence type="predicted"/>
<feature type="region of interest" description="Disordered" evidence="1">
    <location>
        <begin position="206"/>
        <end position="225"/>
    </location>
</feature>
<gene>
    <name evidence="2" type="ORF">EQG79_00610</name>
</gene>